<dbReference type="RefSeq" id="WP_344600190.1">
    <property type="nucleotide sequence ID" value="NZ_BAAATK010000005.1"/>
</dbReference>
<feature type="transmembrane region" description="Helical" evidence="1">
    <location>
        <begin position="112"/>
        <end position="133"/>
    </location>
</feature>
<evidence type="ECO:0000313" key="2">
    <source>
        <dbReference type="EMBL" id="GAA2425879.1"/>
    </source>
</evidence>
<feature type="transmembrane region" description="Helical" evidence="1">
    <location>
        <begin position="12"/>
        <end position="31"/>
    </location>
</feature>
<proteinExistence type="predicted"/>
<keyword evidence="3" id="KW-1185">Reference proteome</keyword>
<reference evidence="2 3" key="1">
    <citation type="journal article" date="2019" name="Int. J. Syst. Evol. Microbiol.">
        <title>The Global Catalogue of Microorganisms (GCM) 10K type strain sequencing project: providing services to taxonomists for standard genome sequencing and annotation.</title>
        <authorList>
            <consortium name="The Broad Institute Genomics Platform"/>
            <consortium name="The Broad Institute Genome Sequencing Center for Infectious Disease"/>
            <person name="Wu L."/>
            <person name="Ma J."/>
        </authorList>
    </citation>
    <scope>NUCLEOTIDE SEQUENCE [LARGE SCALE GENOMIC DNA]</scope>
    <source>
        <strain evidence="2 3">JCM 6922</strain>
    </source>
</reference>
<gene>
    <name evidence="2" type="ORF">GCM10010421_10940</name>
</gene>
<evidence type="ECO:0000313" key="3">
    <source>
        <dbReference type="Proteomes" id="UP001500460"/>
    </source>
</evidence>
<organism evidence="2 3">
    <name type="scientific">Streptomyces glaucus</name>
    <dbReference type="NCBI Taxonomy" id="284029"/>
    <lineage>
        <taxon>Bacteria</taxon>
        <taxon>Bacillati</taxon>
        <taxon>Actinomycetota</taxon>
        <taxon>Actinomycetes</taxon>
        <taxon>Kitasatosporales</taxon>
        <taxon>Streptomycetaceae</taxon>
        <taxon>Streptomyces</taxon>
    </lineage>
</organism>
<sequence length="172" mass="19591">MENGTKRRPQDSLWVIGLFALVVGFVVRLIFDGMSAWPYAAVSAAFLAGWTVWLVRRRRRHDAATTGTEADDVPAMERQVLKGGPAPQDPRRRQAMAAFVASRQERIRRNSWWALPLLAVLFFGVSALCFASGSVTAGGWTLALAVVFMTWFTWYNRRFARRLEQMRRRLQS</sequence>
<dbReference type="Proteomes" id="UP001500460">
    <property type="component" value="Unassembled WGS sequence"/>
</dbReference>
<comment type="caution">
    <text evidence="2">The sequence shown here is derived from an EMBL/GenBank/DDBJ whole genome shotgun (WGS) entry which is preliminary data.</text>
</comment>
<dbReference type="EMBL" id="BAAATK010000005">
    <property type="protein sequence ID" value="GAA2425879.1"/>
    <property type="molecule type" value="Genomic_DNA"/>
</dbReference>
<keyword evidence="1" id="KW-0812">Transmembrane</keyword>
<accession>A0ABN3JDF7</accession>
<feature type="transmembrane region" description="Helical" evidence="1">
    <location>
        <begin position="139"/>
        <end position="157"/>
    </location>
</feature>
<protein>
    <recommendedName>
        <fullName evidence="4">Transmembrane protein</fullName>
    </recommendedName>
</protein>
<keyword evidence="1" id="KW-0472">Membrane</keyword>
<evidence type="ECO:0000256" key="1">
    <source>
        <dbReference type="SAM" id="Phobius"/>
    </source>
</evidence>
<feature type="transmembrane region" description="Helical" evidence="1">
    <location>
        <begin position="37"/>
        <end position="55"/>
    </location>
</feature>
<keyword evidence="1" id="KW-1133">Transmembrane helix</keyword>
<evidence type="ECO:0008006" key="4">
    <source>
        <dbReference type="Google" id="ProtNLM"/>
    </source>
</evidence>
<name>A0ABN3JDF7_9ACTN</name>